<dbReference type="EMBL" id="JAPMOU010000034">
    <property type="protein sequence ID" value="MDE1464390.1"/>
    <property type="molecule type" value="Genomic_DNA"/>
</dbReference>
<proteinExistence type="predicted"/>
<dbReference type="Proteomes" id="UP001528823">
    <property type="component" value="Unassembled WGS sequence"/>
</dbReference>
<comment type="caution">
    <text evidence="2">The sequence shown here is derived from an EMBL/GenBank/DDBJ whole genome shotgun (WGS) entry which is preliminary data.</text>
</comment>
<protein>
    <submittedName>
        <fullName evidence="2">Uncharacterized protein</fullName>
    </submittedName>
</protein>
<evidence type="ECO:0000313" key="2">
    <source>
        <dbReference type="EMBL" id="MDE1464390.1"/>
    </source>
</evidence>
<evidence type="ECO:0000313" key="3">
    <source>
        <dbReference type="Proteomes" id="UP001528823"/>
    </source>
</evidence>
<dbReference type="RefSeq" id="WP_274690716.1">
    <property type="nucleotide sequence ID" value="NZ_JAPMOU010000034.1"/>
</dbReference>
<feature type="region of interest" description="Disordered" evidence="1">
    <location>
        <begin position="1"/>
        <end position="32"/>
    </location>
</feature>
<keyword evidence="3" id="KW-1185">Reference proteome</keyword>
<accession>A0ABT5UDF1</accession>
<name>A0ABT5UDF1_9GAMM</name>
<evidence type="ECO:0000256" key="1">
    <source>
        <dbReference type="SAM" id="MobiDB-lite"/>
    </source>
</evidence>
<feature type="compositionally biased region" description="Polar residues" evidence="1">
    <location>
        <begin position="1"/>
        <end position="19"/>
    </location>
</feature>
<gene>
    <name evidence="2" type="ORF">ORQ98_20735</name>
</gene>
<organism evidence="2 3">
    <name type="scientific">Spartinivicinus poritis</name>
    <dbReference type="NCBI Taxonomy" id="2994640"/>
    <lineage>
        <taxon>Bacteria</taxon>
        <taxon>Pseudomonadati</taxon>
        <taxon>Pseudomonadota</taxon>
        <taxon>Gammaproteobacteria</taxon>
        <taxon>Oceanospirillales</taxon>
        <taxon>Zooshikellaceae</taxon>
        <taxon>Spartinivicinus</taxon>
    </lineage>
</organism>
<sequence length="275" mass="30979">MPINMNLESTNQTSLSTNAADGIRPPTEGTNQVVDKGREWIGRMTWQAGTAANETDSHFESKLNNTYAFHSPEESSRMNCKEATILIGLSAYADSSQVNEFERELDEAKSDEINYNKTMNKILSFHNAEAKVTPSSGDVLFMFGDAHVALATDENNALSLWHGPSDNNHLQEVSSDQLFDLTRSDAVQYANALKSWLYNSETTLSSDQFHELSNDLYDFIDDVTDERIELTGPIHHEYIQKFDDKLRSFGVNPLDKEVFIRVAKQPFEPLAEKSE</sequence>
<reference evidence="2 3" key="1">
    <citation type="submission" date="2022-11" db="EMBL/GenBank/DDBJ databases">
        <title>Spartinivicinus poritis sp. nov., isolated from scleractinian coral Porites lutea.</title>
        <authorList>
            <person name="Zhang G."/>
            <person name="Cai L."/>
            <person name="Wei Q."/>
        </authorList>
    </citation>
    <scope>NUCLEOTIDE SEQUENCE [LARGE SCALE GENOMIC DNA]</scope>
    <source>
        <strain evidence="2 3">A2-2</strain>
    </source>
</reference>